<evidence type="ECO:0008006" key="3">
    <source>
        <dbReference type="Google" id="ProtNLM"/>
    </source>
</evidence>
<organism evidence="1 2">
    <name type="scientific">Pelagibaculum spongiae</name>
    <dbReference type="NCBI Taxonomy" id="2080658"/>
    <lineage>
        <taxon>Bacteria</taxon>
        <taxon>Pseudomonadati</taxon>
        <taxon>Pseudomonadota</taxon>
        <taxon>Gammaproteobacteria</taxon>
        <taxon>Oceanospirillales</taxon>
        <taxon>Pelagibaculum</taxon>
    </lineage>
</organism>
<keyword evidence="2" id="KW-1185">Reference proteome</keyword>
<dbReference type="RefSeq" id="WP_116685585.1">
    <property type="nucleotide sequence ID" value="NZ_CAWNYD010000001.1"/>
</dbReference>
<dbReference type="Proteomes" id="UP000244906">
    <property type="component" value="Unassembled WGS sequence"/>
</dbReference>
<name>A0A2V1H446_9GAMM</name>
<evidence type="ECO:0000313" key="2">
    <source>
        <dbReference type="Proteomes" id="UP000244906"/>
    </source>
</evidence>
<comment type="caution">
    <text evidence="1">The sequence shown here is derived from an EMBL/GenBank/DDBJ whole genome shotgun (WGS) entry which is preliminary data.</text>
</comment>
<sequence length="112" mass="12030">MSQLQHQQAIAQSIFNRLKTGIVLLDCEGKPVFSNRPAKDLLQGHAAVSMIEPSFVLTSAKLQARLNAKLKIWSQGINAEAETLLLQSTDNISDSVAAIAGHVAEGAQPIRV</sequence>
<proteinExistence type="predicted"/>
<dbReference type="EMBL" id="QDDL01000001">
    <property type="protein sequence ID" value="PVZ71998.1"/>
    <property type="molecule type" value="Genomic_DNA"/>
</dbReference>
<accession>A0A2V1H446</accession>
<protein>
    <recommendedName>
        <fullName evidence="3">PAS domain-containing protein</fullName>
    </recommendedName>
</protein>
<evidence type="ECO:0000313" key="1">
    <source>
        <dbReference type="EMBL" id="PVZ71998.1"/>
    </source>
</evidence>
<gene>
    <name evidence="1" type="ORF">DC094_02965</name>
</gene>
<reference evidence="1 2" key="1">
    <citation type="submission" date="2018-04" db="EMBL/GenBank/DDBJ databases">
        <title>Thalassorhabdus spongiae gen. nov., sp. nov., isolated from a marine sponge in South-West Iceland.</title>
        <authorList>
            <person name="Knobloch S."/>
            <person name="Daussin A."/>
            <person name="Johannsson R."/>
            <person name="Marteinsson V.T."/>
        </authorList>
    </citation>
    <scope>NUCLEOTIDE SEQUENCE [LARGE SCALE GENOMIC DNA]</scope>
    <source>
        <strain evidence="1 2">Hp12</strain>
    </source>
</reference>
<dbReference type="AlphaFoldDB" id="A0A2V1H446"/>